<reference evidence="3" key="1">
    <citation type="submission" date="2022-11" db="UniProtKB">
        <authorList>
            <consortium name="WormBaseParasite"/>
        </authorList>
    </citation>
    <scope>IDENTIFICATION</scope>
</reference>
<keyword evidence="2" id="KW-1185">Reference proteome</keyword>
<dbReference type="AlphaFoldDB" id="A0A914LE27"/>
<feature type="region of interest" description="Disordered" evidence="1">
    <location>
        <begin position="10"/>
        <end position="31"/>
    </location>
</feature>
<dbReference type="Proteomes" id="UP000887563">
    <property type="component" value="Unplaced"/>
</dbReference>
<evidence type="ECO:0000313" key="2">
    <source>
        <dbReference type="Proteomes" id="UP000887563"/>
    </source>
</evidence>
<protein>
    <submittedName>
        <fullName evidence="3">Candidate secreted effector</fullName>
    </submittedName>
</protein>
<organism evidence="2 3">
    <name type="scientific">Meloidogyne incognita</name>
    <name type="common">Southern root-knot nematode worm</name>
    <name type="synonym">Oxyuris incognita</name>
    <dbReference type="NCBI Taxonomy" id="6306"/>
    <lineage>
        <taxon>Eukaryota</taxon>
        <taxon>Metazoa</taxon>
        <taxon>Ecdysozoa</taxon>
        <taxon>Nematoda</taxon>
        <taxon>Chromadorea</taxon>
        <taxon>Rhabditida</taxon>
        <taxon>Tylenchina</taxon>
        <taxon>Tylenchomorpha</taxon>
        <taxon>Tylenchoidea</taxon>
        <taxon>Meloidogynidae</taxon>
        <taxon>Meloidogyninae</taxon>
        <taxon>Meloidogyne</taxon>
        <taxon>Meloidogyne incognita group</taxon>
    </lineage>
</organism>
<evidence type="ECO:0000256" key="1">
    <source>
        <dbReference type="SAM" id="MobiDB-lite"/>
    </source>
</evidence>
<dbReference type="WBParaSite" id="Minc3s00452g12546">
    <property type="protein sequence ID" value="Minc3s00452g12546"/>
    <property type="gene ID" value="Minc3s00452g12546"/>
</dbReference>
<accession>A0A914LE27</accession>
<name>A0A914LE27_MELIC</name>
<evidence type="ECO:0000313" key="3">
    <source>
        <dbReference type="WBParaSite" id="Minc3s00452g12546"/>
    </source>
</evidence>
<sequence length="105" mass="11399">MEECLLNFCSSSSFAPSSSSSPSPSSISPSFSSTKLICSILSICLNKSSKIELLEVVDLIKIKLLLPSFGFWETLFSVLTNSGCSIISLIVKKYTVEQFSSLKAF</sequence>
<proteinExistence type="predicted"/>